<accession>A0A482XDE0</accession>
<dbReference type="STRING" id="195883.A0A482XDE0"/>
<dbReference type="SMR" id="A0A482XDE0"/>
<comment type="similarity">
    <text evidence="1">Belongs to the TMA16 family.</text>
</comment>
<dbReference type="Pfam" id="PF11176">
    <property type="entry name" value="Tma16"/>
    <property type="match status" value="1"/>
</dbReference>
<dbReference type="EMBL" id="QKKF02012754">
    <property type="protein sequence ID" value="RZF43331.1"/>
    <property type="molecule type" value="Genomic_DNA"/>
</dbReference>
<dbReference type="Gene3D" id="1.20.1440.170">
    <property type="entry name" value="Translation machinery-associated protein 16-like"/>
    <property type="match status" value="1"/>
</dbReference>
<keyword evidence="4" id="KW-1185">Reference proteome</keyword>
<name>A0A482XDE0_LAOST</name>
<sequence length="206" mass="23903">MAKKSLKKPELKVKQISHPNSRKAQQLTKKTTKLIKRNKSKIQHQMKLNSIGEKMLFVQEYVDSLDEDTTVCTPEQISEMIEKYLSRFDEELEQIALKHSIGKRGRQHASREDALKIIKSQEKLEYETCGIEIPDLLNATQVSMLKDWNGEIRFIQNFKLRRFSKQFISSKLNKIEKSESNPQLETPNEDSDKKSSSACMELDSVE</sequence>
<feature type="region of interest" description="Disordered" evidence="2">
    <location>
        <begin position="1"/>
        <end position="29"/>
    </location>
</feature>
<evidence type="ECO:0000256" key="2">
    <source>
        <dbReference type="SAM" id="MobiDB-lite"/>
    </source>
</evidence>
<dbReference type="Proteomes" id="UP000291343">
    <property type="component" value="Unassembled WGS sequence"/>
</dbReference>
<dbReference type="InParanoid" id="A0A482XDE0"/>
<feature type="region of interest" description="Disordered" evidence="2">
    <location>
        <begin position="174"/>
        <end position="206"/>
    </location>
</feature>
<dbReference type="OrthoDB" id="270284at2759"/>
<dbReference type="FunCoup" id="A0A482XDE0">
    <property type="interactions" value="1046"/>
</dbReference>
<dbReference type="InterPro" id="IPR021346">
    <property type="entry name" value="Tma16"/>
</dbReference>
<dbReference type="GO" id="GO:0005634">
    <property type="term" value="C:nucleus"/>
    <property type="evidence" value="ECO:0007669"/>
    <property type="project" value="TreeGrafter"/>
</dbReference>
<evidence type="ECO:0008006" key="5">
    <source>
        <dbReference type="Google" id="ProtNLM"/>
    </source>
</evidence>
<comment type="caution">
    <text evidence="3">The sequence shown here is derived from an EMBL/GenBank/DDBJ whole genome shotgun (WGS) entry which is preliminary data.</text>
</comment>
<reference evidence="3 4" key="1">
    <citation type="journal article" date="2017" name="Gigascience">
        <title>Genome sequence of the small brown planthopper, Laodelphax striatellus.</title>
        <authorList>
            <person name="Zhu J."/>
            <person name="Jiang F."/>
            <person name="Wang X."/>
            <person name="Yang P."/>
            <person name="Bao Y."/>
            <person name="Zhao W."/>
            <person name="Wang W."/>
            <person name="Lu H."/>
            <person name="Wang Q."/>
            <person name="Cui N."/>
            <person name="Li J."/>
            <person name="Chen X."/>
            <person name="Luo L."/>
            <person name="Yu J."/>
            <person name="Kang L."/>
            <person name="Cui F."/>
        </authorList>
    </citation>
    <scope>NUCLEOTIDE SEQUENCE [LARGE SCALE GENOMIC DNA]</scope>
    <source>
        <strain evidence="3">Lst14</strain>
    </source>
</reference>
<dbReference type="AlphaFoldDB" id="A0A482XDE0"/>
<gene>
    <name evidence="3" type="ORF">LSTR_LSTR001592</name>
</gene>
<dbReference type="InterPro" id="IPR038356">
    <property type="entry name" value="Tma16_sf"/>
</dbReference>
<evidence type="ECO:0000313" key="3">
    <source>
        <dbReference type="EMBL" id="RZF43331.1"/>
    </source>
</evidence>
<proteinExistence type="inferred from homology"/>
<protein>
    <recommendedName>
        <fullName evidence="5">Translation machinery-associated protein 16</fullName>
    </recommendedName>
</protein>
<evidence type="ECO:0000256" key="1">
    <source>
        <dbReference type="ARBA" id="ARBA00034127"/>
    </source>
</evidence>
<dbReference type="FunFam" id="1.20.1440.170:FF:000001">
    <property type="entry name" value="Translation machinery-associated 16 homolog"/>
    <property type="match status" value="1"/>
</dbReference>
<feature type="compositionally biased region" description="Polar residues" evidence="2">
    <location>
        <begin position="17"/>
        <end position="27"/>
    </location>
</feature>
<evidence type="ECO:0000313" key="4">
    <source>
        <dbReference type="Proteomes" id="UP000291343"/>
    </source>
</evidence>
<dbReference type="PANTHER" id="PTHR13349">
    <property type="entry name" value="TRANSLATION MACHINERY-ASSOCIATED PROTEIN 16"/>
    <property type="match status" value="1"/>
</dbReference>
<organism evidence="3 4">
    <name type="scientific">Laodelphax striatellus</name>
    <name type="common">Small brown planthopper</name>
    <name type="synonym">Delphax striatella</name>
    <dbReference type="NCBI Taxonomy" id="195883"/>
    <lineage>
        <taxon>Eukaryota</taxon>
        <taxon>Metazoa</taxon>
        <taxon>Ecdysozoa</taxon>
        <taxon>Arthropoda</taxon>
        <taxon>Hexapoda</taxon>
        <taxon>Insecta</taxon>
        <taxon>Pterygota</taxon>
        <taxon>Neoptera</taxon>
        <taxon>Paraneoptera</taxon>
        <taxon>Hemiptera</taxon>
        <taxon>Auchenorrhyncha</taxon>
        <taxon>Fulgoroidea</taxon>
        <taxon>Delphacidae</taxon>
        <taxon>Criomorphinae</taxon>
        <taxon>Laodelphax</taxon>
    </lineage>
</organism>
<dbReference type="PANTHER" id="PTHR13349:SF2">
    <property type="entry name" value="TRANSLATION MACHINERY-ASSOCIATED PROTEIN 16"/>
    <property type="match status" value="1"/>
</dbReference>